<keyword evidence="1" id="KW-0472">Membrane</keyword>
<keyword evidence="1" id="KW-0812">Transmembrane</keyword>
<reference evidence="2 3" key="1">
    <citation type="submission" date="2013-11" db="EMBL/GenBank/DDBJ databases">
        <title>Opisthorchis viverrini - life in the bile duct.</title>
        <authorList>
            <person name="Young N.D."/>
            <person name="Nagarajan N."/>
            <person name="Lin S.J."/>
            <person name="Korhonen P.K."/>
            <person name="Jex A.R."/>
            <person name="Hall R.S."/>
            <person name="Safavi-Hemami H."/>
            <person name="Kaewkong W."/>
            <person name="Bertrand D."/>
            <person name="Gao S."/>
            <person name="Seet Q."/>
            <person name="Wongkham S."/>
            <person name="Teh B.T."/>
            <person name="Wongkham C."/>
            <person name="Intapan P.M."/>
            <person name="Maleewong W."/>
            <person name="Yang X."/>
            <person name="Hu M."/>
            <person name="Wang Z."/>
            <person name="Hofmann A."/>
            <person name="Sternberg P.W."/>
            <person name="Tan P."/>
            <person name="Wang J."/>
            <person name="Gasser R.B."/>
        </authorList>
    </citation>
    <scope>NUCLEOTIDE SEQUENCE [LARGE SCALE GENOMIC DNA]</scope>
</reference>
<dbReference type="AlphaFoldDB" id="A0A074Z5B1"/>
<keyword evidence="1" id="KW-1133">Transmembrane helix</keyword>
<sequence>LPHARFSLYYDDETQDLYPERPLLFNSVSAAFTTVFTASSTRLSCVLVGTGSGKQSGSYRLLTEVTRLSTDFLVDTYSGTRSTHPGLGRRLSQFFRRLILMFLMTGHEQFATLGTENDTRHKMDSTGTSITPIYETVPRSPFSVSKTEGIVLGLLIFYFLGTVVTGVICWLCARRRLLKKRRKLRRPVSPHFEIGPNQLHIKYTDEDSM</sequence>
<dbReference type="RefSeq" id="XP_009173988.1">
    <property type="nucleotide sequence ID" value="XM_009175724.1"/>
</dbReference>
<dbReference type="CTD" id="20329061"/>
<gene>
    <name evidence="2" type="ORF">T265_14895</name>
</gene>
<dbReference type="GeneID" id="20329061"/>
<dbReference type="Proteomes" id="UP000054324">
    <property type="component" value="Unassembled WGS sequence"/>
</dbReference>
<dbReference type="EMBL" id="KL596908">
    <property type="protein sequence ID" value="KER22263.1"/>
    <property type="molecule type" value="Genomic_DNA"/>
</dbReference>
<protein>
    <submittedName>
        <fullName evidence="2">Uncharacterized protein</fullName>
    </submittedName>
</protein>
<feature type="non-terminal residue" evidence="2">
    <location>
        <position position="1"/>
    </location>
</feature>
<dbReference type="OrthoDB" id="6281746at2759"/>
<feature type="transmembrane region" description="Helical" evidence="1">
    <location>
        <begin position="150"/>
        <end position="173"/>
    </location>
</feature>
<evidence type="ECO:0000313" key="2">
    <source>
        <dbReference type="EMBL" id="KER22263.1"/>
    </source>
</evidence>
<dbReference type="KEGG" id="ovi:T265_14895"/>
<keyword evidence="3" id="KW-1185">Reference proteome</keyword>
<proteinExistence type="predicted"/>
<name>A0A074Z5B1_OPIVI</name>
<evidence type="ECO:0000256" key="1">
    <source>
        <dbReference type="SAM" id="Phobius"/>
    </source>
</evidence>
<organism evidence="2 3">
    <name type="scientific">Opisthorchis viverrini</name>
    <name type="common">Southeast Asian liver fluke</name>
    <dbReference type="NCBI Taxonomy" id="6198"/>
    <lineage>
        <taxon>Eukaryota</taxon>
        <taxon>Metazoa</taxon>
        <taxon>Spiralia</taxon>
        <taxon>Lophotrochozoa</taxon>
        <taxon>Platyhelminthes</taxon>
        <taxon>Trematoda</taxon>
        <taxon>Digenea</taxon>
        <taxon>Opisthorchiida</taxon>
        <taxon>Opisthorchiata</taxon>
        <taxon>Opisthorchiidae</taxon>
        <taxon>Opisthorchis</taxon>
    </lineage>
</organism>
<evidence type="ECO:0000313" key="3">
    <source>
        <dbReference type="Proteomes" id="UP000054324"/>
    </source>
</evidence>
<accession>A0A074Z5B1</accession>